<evidence type="ECO:0000313" key="4">
    <source>
        <dbReference type="Proteomes" id="UP000248806"/>
    </source>
</evidence>
<sequence length="327" mass="34743">MKKKERPEPGSGELFPGQFSDPASSPRPPKSHPFALALLIALTVVAFALVGLNGNKPGMEHAVWASLGTALLLGLMVALPLIDWPGYKSLFSALRWKEQPAGKKFGIGCAFVFLFPLIAIISMFAYLICVGVWTFRDKRPWPPAHKGIKRALSLGLVMLVVTFSCGLFAALPVPKAPVAQSVVVTPTLAPTATPTLKPSPTPTLKPSPTPTPKPSPTPTPSPTPEPTQPPAPTPEPTQPPAPTQPPEPTQPPAPIGVNGNPWGYNFESGSLIYSPPPEFCNYFACINNFYNGNGYVVQCNDGMYSKSGGRPGVCSYHGGAGRTLYAH</sequence>
<organism evidence="3 4">
    <name type="scientific">Thermosporothrix hazakensis</name>
    <dbReference type="NCBI Taxonomy" id="644383"/>
    <lineage>
        <taxon>Bacteria</taxon>
        <taxon>Bacillati</taxon>
        <taxon>Chloroflexota</taxon>
        <taxon>Ktedonobacteria</taxon>
        <taxon>Ktedonobacterales</taxon>
        <taxon>Thermosporotrichaceae</taxon>
        <taxon>Thermosporothrix</taxon>
    </lineage>
</organism>
<evidence type="ECO:0000256" key="2">
    <source>
        <dbReference type="SAM" id="Phobius"/>
    </source>
</evidence>
<feature type="transmembrane region" description="Helical" evidence="2">
    <location>
        <begin position="105"/>
        <end position="130"/>
    </location>
</feature>
<evidence type="ECO:0000313" key="3">
    <source>
        <dbReference type="EMBL" id="PZW29576.1"/>
    </source>
</evidence>
<feature type="region of interest" description="Disordered" evidence="1">
    <location>
        <begin position="190"/>
        <end position="260"/>
    </location>
</feature>
<feature type="compositionally biased region" description="Pro residues" evidence="1">
    <location>
        <begin position="197"/>
        <end position="254"/>
    </location>
</feature>
<dbReference type="PANTHER" id="PTHR48148:SF2">
    <property type="entry name" value="PA14 DOMAIN-CONTAINING PROTEIN"/>
    <property type="match status" value="1"/>
</dbReference>
<gene>
    <name evidence="3" type="ORF">EI42_02872</name>
</gene>
<dbReference type="AlphaFoldDB" id="A0A326U6K3"/>
<dbReference type="RefSeq" id="WP_174843897.1">
    <property type="nucleotide sequence ID" value="NZ_BIFX01000001.1"/>
</dbReference>
<dbReference type="EMBL" id="QKUF01000008">
    <property type="protein sequence ID" value="PZW29576.1"/>
    <property type="molecule type" value="Genomic_DNA"/>
</dbReference>
<keyword evidence="4" id="KW-1185">Reference proteome</keyword>
<name>A0A326U6K3_THEHA</name>
<feature type="transmembrane region" description="Helical" evidence="2">
    <location>
        <begin position="64"/>
        <end position="85"/>
    </location>
</feature>
<keyword evidence="2" id="KW-1133">Transmembrane helix</keyword>
<feature type="transmembrane region" description="Helical" evidence="2">
    <location>
        <begin position="151"/>
        <end position="171"/>
    </location>
</feature>
<evidence type="ECO:0000256" key="1">
    <source>
        <dbReference type="SAM" id="MobiDB-lite"/>
    </source>
</evidence>
<protein>
    <submittedName>
        <fullName evidence="3">Uncharacterized protein</fullName>
    </submittedName>
</protein>
<feature type="region of interest" description="Disordered" evidence="1">
    <location>
        <begin position="1"/>
        <end position="28"/>
    </location>
</feature>
<proteinExistence type="predicted"/>
<accession>A0A326U6K3</accession>
<keyword evidence="2" id="KW-0812">Transmembrane</keyword>
<dbReference type="PANTHER" id="PTHR48148">
    <property type="entry name" value="KERATINOCYTE PROLINE-RICH PROTEIN"/>
    <property type="match status" value="1"/>
</dbReference>
<keyword evidence="2" id="KW-0472">Membrane</keyword>
<reference evidence="3 4" key="1">
    <citation type="submission" date="2018-06" db="EMBL/GenBank/DDBJ databases">
        <title>Genomic Encyclopedia of Archaeal and Bacterial Type Strains, Phase II (KMG-II): from individual species to whole genera.</title>
        <authorList>
            <person name="Goeker M."/>
        </authorList>
    </citation>
    <scope>NUCLEOTIDE SEQUENCE [LARGE SCALE GENOMIC DNA]</scope>
    <source>
        <strain evidence="3 4">ATCC BAA-1881</strain>
    </source>
</reference>
<comment type="caution">
    <text evidence="3">The sequence shown here is derived from an EMBL/GenBank/DDBJ whole genome shotgun (WGS) entry which is preliminary data.</text>
</comment>
<dbReference type="Proteomes" id="UP000248806">
    <property type="component" value="Unassembled WGS sequence"/>
</dbReference>
<feature type="transmembrane region" description="Helical" evidence="2">
    <location>
        <begin position="34"/>
        <end position="52"/>
    </location>
</feature>